<gene>
    <name evidence="1" type="ORF">CT0861_00301</name>
</gene>
<sequence>MRYTLGRTSTGMSLTKRLSIIASLYCRQSHDVVVSMDRLRGQQDQEGQANDVPTREAWGRCTMHSCTCLLVATHKQAPQTSKHITESAGVVAVCFNHKAYSHMATDLLY</sequence>
<name>A0A161VJ51_9PEZI</name>
<reference evidence="1 2" key="1">
    <citation type="submission" date="2015-06" db="EMBL/GenBank/DDBJ databases">
        <title>Survival trade-offs in plant roots during colonization by closely related pathogenic and mutualistic fungi.</title>
        <authorList>
            <person name="Hacquard S."/>
            <person name="Kracher B."/>
            <person name="Hiruma K."/>
            <person name="Weinman A."/>
            <person name="Muench P."/>
            <person name="Garrido Oter R."/>
            <person name="Ver Loren van Themaat E."/>
            <person name="Dallerey J.-F."/>
            <person name="Damm U."/>
            <person name="Henrissat B."/>
            <person name="Lespinet O."/>
            <person name="Thon M."/>
            <person name="Kemen E."/>
            <person name="McHardy A.C."/>
            <person name="Schulze-Lefert P."/>
            <person name="O'Connell R.J."/>
        </authorList>
    </citation>
    <scope>NUCLEOTIDE SEQUENCE [LARGE SCALE GENOMIC DNA]</scope>
    <source>
        <strain evidence="1 2">0861</strain>
    </source>
</reference>
<organism evidence="1 2">
    <name type="scientific">Colletotrichum tofieldiae</name>
    <dbReference type="NCBI Taxonomy" id="708197"/>
    <lineage>
        <taxon>Eukaryota</taxon>
        <taxon>Fungi</taxon>
        <taxon>Dikarya</taxon>
        <taxon>Ascomycota</taxon>
        <taxon>Pezizomycotina</taxon>
        <taxon>Sordariomycetes</taxon>
        <taxon>Hypocreomycetidae</taxon>
        <taxon>Glomerellales</taxon>
        <taxon>Glomerellaceae</taxon>
        <taxon>Colletotrichum</taxon>
        <taxon>Colletotrichum spaethianum species complex</taxon>
    </lineage>
</organism>
<comment type="caution">
    <text evidence="1">The sequence shown here is derived from an EMBL/GenBank/DDBJ whole genome shotgun (WGS) entry which is preliminary data.</text>
</comment>
<dbReference type="EMBL" id="LFIV01000079">
    <property type="protein sequence ID" value="KZL71034.1"/>
    <property type="molecule type" value="Genomic_DNA"/>
</dbReference>
<protein>
    <submittedName>
        <fullName evidence="1">Uncharacterized protein</fullName>
    </submittedName>
</protein>
<keyword evidence="2" id="KW-1185">Reference proteome</keyword>
<accession>A0A161VJ51</accession>
<proteinExistence type="predicted"/>
<dbReference type="AlphaFoldDB" id="A0A161VJ51"/>
<evidence type="ECO:0000313" key="1">
    <source>
        <dbReference type="EMBL" id="KZL71034.1"/>
    </source>
</evidence>
<dbReference type="Proteomes" id="UP000076552">
    <property type="component" value="Unassembled WGS sequence"/>
</dbReference>
<evidence type="ECO:0000313" key="2">
    <source>
        <dbReference type="Proteomes" id="UP000076552"/>
    </source>
</evidence>